<name>A0ABS6C6N4_9CLOT</name>
<evidence type="ECO:0000313" key="1">
    <source>
        <dbReference type="EMBL" id="MBU3221091.1"/>
    </source>
</evidence>
<protein>
    <submittedName>
        <fullName evidence="1">Uncharacterized protein</fullName>
    </submittedName>
</protein>
<keyword evidence="2" id="KW-1185">Reference proteome</keyword>
<organism evidence="1 2">
    <name type="scientific">Clostridium algidicarnis</name>
    <dbReference type="NCBI Taxonomy" id="37659"/>
    <lineage>
        <taxon>Bacteria</taxon>
        <taxon>Bacillati</taxon>
        <taxon>Bacillota</taxon>
        <taxon>Clostridia</taxon>
        <taxon>Eubacteriales</taxon>
        <taxon>Clostridiaceae</taxon>
        <taxon>Clostridium</taxon>
    </lineage>
</organism>
<dbReference type="RefSeq" id="WP_216132903.1">
    <property type="nucleotide sequence ID" value="NZ_JAHLDG010000034.1"/>
</dbReference>
<dbReference type="Proteomes" id="UP000740830">
    <property type="component" value="Unassembled WGS sequence"/>
</dbReference>
<sequence length="98" mass="11266">MIETAYLTEKQVLKIIPQEVHETTQGILQILDSEYGSQRNKYEDAGGYVIVVERKEELKEIKDKIYFDCDDVMAEYIDKKVCCNGETYTSSLVVCSND</sequence>
<comment type="caution">
    <text evidence="1">The sequence shown here is derived from an EMBL/GenBank/DDBJ whole genome shotgun (WGS) entry which is preliminary data.</text>
</comment>
<proteinExistence type="predicted"/>
<evidence type="ECO:0000313" key="2">
    <source>
        <dbReference type="Proteomes" id="UP000740830"/>
    </source>
</evidence>
<accession>A0ABS6C6N4</accession>
<dbReference type="EMBL" id="JAHLDG010000034">
    <property type="protein sequence ID" value="MBU3221091.1"/>
    <property type="molecule type" value="Genomic_DNA"/>
</dbReference>
<reference evidence="1 2" key="1">
    <citation type="submission" date="2021-06" db="EMBL/GenBank/DDBJ databases">
        <title>Clostridia strains as spoilage organisms.</title>
        <authorList>
            <person name="Wambui J."/>
            <person name="Stephan R."/>
            <person name="Stevens M.J.A."/>
        </authorList>
    </citation>
    <scope>NUCLEOTIDE SEQUENCE [LARGE SCALE GENOMIC DNA]</scope>
    <source>
        <strain evidence="1 2">CM013</strain>
    </source>
</reference>
<gene>
    <name evidence="1" type="ORF">KPL27_13570</name>
</gene>